<evidence type="ECO:0000313" key="3">
    <source>
        <dbReference type="EMBL" id="KAJ7365501.1"/>
    </source>
</evidence>
<dbReference type="AlphaFoldDB" id="A0A9X0CMM4"/>
<dbReference type="InterPro" id="IPR029488">
    <property type="entry name" value="Hmw/CFAP97"/>
</dbReference>
<protein>
    <submittedName>
        <fullName evidence="3">Uncharacterized protein</fullName>
    </submittedName>
</protein>
<gene>
    <name evidence="3" type="ORF">OS493_005610</name>
</gene>
<dbReference type="Pfam" id="PF13879">
    <property type="entry name" value="Hmw_CFAP97"/>
    <property type="match status" value="1"/>
</dbReference>
<accession>A0A9X0CMM4</accession>
<proteinExistence type="inferred from homology"/>
<organism evidence="3 4">
    <name type="scientific">Desmophyllum pertusum</name>
    <dbReference type="NCBI Taxonomy" id="174260"/>
    <lineage>
        <taxon>Eukaryota</taxon>
        <taxon>Metazoa</taxon>
        <taxon>Cnidaria</taxon>
        <taxon>Anthozoa</taxon>
        <taxon>Hexacorallia</taxon>
        <taxon>Scleractinia</taxon>
        <taxon>Caryophylliina</taxon>
        <taxon>Caryophylliidae</taxon>
        <taxon>Desmophyllum</taxon>
    </lineage>
</organism>
<feature type="region of interest" description="Disordered" evidence="2">
    <location>
        <begin position="86"/>
        <end position="131"/>
    </location>
</feature>
<evidence type="ECO:0000256" key="2">
    <source>
        <dbReference type="SAM" id="MobiDB-lite"/>
    </source>
</evidence>
<keyword evidence="4" id="KW-1185">Reference proteome</keyword>
<evidence type="ECO:0000256" key="1">
    <source>
        <dbReference type="ARBA" id="ARBA00008315"/>
    </source>
</evidence>
<dbReference type="EMBL" id="MU827303">
    <property type="protein sequence ID" value="KAJ7365501.1"/>
    <property type="molecule type" value="Genomic_DNA"/>
</dbReference>
<evidence type="ECO:0000313" key="4">
    <source>
        <dbReference type="Proteomes" id="UP001163046"/>
    </source>
</evidence>
<feature type="compositionally biased region" description="Polar residues" evidence="2">
    <location>
        <begin position="106"/>
        <end position="117"/>
    </location>
</feature>
<comment type="similarity">
    <text evidence="1">Belongs to the CFAP97 family.</text>
</comment>
<dbReference type="OrthoDB" id="2163395at2759"/>
<reference evidence="3" key="1">
    <citation type="submission" date="2023-01" db="EMBL/GenBank/DDBJ databases">
        <title>Genome assembly of the deep-sea coral Lophelia pertusa.</title>
        <authorList>
            <person name="Herrera S."/>
            <person name="Cordes E."/>
        </authorList>
    </citation>
    <scope>NUCLEOTIDE SEQUENCE</scope>
    <source>
        <strain evidence="3">USNM1676648</strain>
        <tissue evidence="3">Polyp</tissue>
    </source>
</reference>
<comment type="caution">
    <text evidence="3">The sequence shown here is derived from an EMBL/GenBank/DDBJ whole genome shotgun (WGS) entry which is preliminary data.</text>
</comment>
<dbReference type="Proteomes" id="UP001163046">
    <property type="component" value="Unassembled WGS sequence"/>
</dbReference>
<sequence length="131" mass="15023">MAHSDKKGILERKWQQIAYDKHRRRLKESKSQLRGETTLQFNDAEAQAQMRFRRLMAEEKRQAVIDKQNTKLLQRIVDIMTSKKKTFPVADSNETRRKVSKPGLMDSSTAKPKQSSIKLPAIAPATDNGSK</sequence>
<name>A0A9X0CMM4_9CNID</name>